<keyword evidence="12" id="KW-1185">Reference proteome</keyword>
<gene>
    <name evidence="11" type="ORF">FHP08_01870</name>
</gene>
<evidence type="ECO:0000256" key="1">
    <source>
        <dbReference type="ARBA" id="ARBA00004429"/>
    </source>
</evidence>
<dbReference type="PANTHER" id="PTHR35011:SF2">
    <property type="entry name" value="2,3-DIKETO-L-GULONATE TRAP TRANSPORTER SMALL PERMEASE PROTEIN YIAM"/>
    <property type="match status" value="1"/>
</dbReference>
<evidence type="ECO:0000313" key="11">
    <source>
        <dbReference type="EMBL" id="TXL68455.1"/>
    </source>
</evidence>
<evidence type="ECO:0000256" key="5">
    <source>
        <dbReference type="ARBA" id="ARBA00022692"/>
    </source>
</evidence>
<dbReference type="Proteomes" id="UP000321548">
    <property type="component" value="Unassembled WGS sequence"/>
</dbReference>
<comment type="function">
    <text evidence="9">Part of the tripartite ATP-independent periplasmic (TRAP) transport system.</text>
</comment>
<dbReference type="OrthoDB" id="8713284at2"/>
<sequence length="173" mass="18758">MQALRKGYEKILEWVVIVLMVILAVEVTVGVVYRTMGASLVWYDEIASILLAWLTFYGSAYAAARRGHISCPELVAMMPPGPRLAVTIVVEALVIGFFALLGYMGWYVLEILATDTLVSLPDIPVSWVQSVIPISAVLIIIAELLTLPEALAWARADHAHGATAEGAAREASH</sequence>
<dbReference type="InterPro" id="IPR055348">
    <property type="entry name" value="DctQ"/>
</dbReference>
<feature type="transmembrane region" description="Helical" evidence="9">
    <location>
        <begin position="126"/>
        <end position="145"/>
    </location>
</feature>
<comment type="subcellular location">
    <subcellularLocation>
        <location evidence="1 9">Cell inner membrane</location>
        <topology evidence="1 9">Multi-pass membrane protein</topology>
    </subcellularLocation>
</comment>
<keyword evidence="3" id="KW-1003">Cell membrane</keyword>
<evidence type="ECO:0000256" key="4">
    <source>
        <dbReference type="ARBA" id="ARBA00022519"/>
    </source>
</evidence>
<dbReference type="PANTHER" id="PTHR35011">
    <property type="entry name" value="2,3-DIKETO-L-GULONATE TRAP TRANSPORTER SMALL PERMEASE PROTEIN YIAM"/>
    <property type="match status" value="1"/>
</dbReference>
<evidence type="ECO:0000256" key="3">
    <source>
        <dbReference type="ARBA" id="ARBA00022475"/>
    </source>
</evidence>
<dbReference type="RefSeq" id="WP_147702596.1">
    <property type="nucleotide sequence ID" value="NZ_VDUY01000001.1"/>
</dbReference>
<keyword evidence="5 9" id="KW-0812">Transmembrane</keyword>
<keyword evidence="4 9" id="KW-0997">Cell inner membrane</keyword>
<dbReference type="EMBL" id="VDUY01000001">
    <property type="protein sequence ID" value="TXL68455.1"/>
    <property type="molecule type" value="Genomic_DNA"/>
</dbReference>
<evidence type="ECO:0000256" key="8">
    <source>
        <dbReference type="ARBA" id="ARBA00038436"/>
    </source>
</evidence>
<dbReference type="Pfam" id="PF04290">
    <property type="entry name" value="DctQ"/>
    <property type="match status" value="1"/>
</dbReference>
<keyword evidence="7 9" id="KW-0472">Membrane</keyword>
<name>A0A5C8P5E6_9BURK</name>
<feature type="domain" description="Tripartite ATP-independent periplasmic transporters DctQ component" evidence="10">
    <location>
        <begin position="25"/>
        <end position="147"/>
    </location>
</feature>
<comment type="similarity">
    <text evidence="8 9">Belongs to the TRAP transporter small permease family.</text>
</comment>
<evidence type="ECO:0000256" key="7">
    <source>
        <dbReference type="ARBA" id="ARBA00023136"/>
    </source>
</evidence>
<dbReference type="InterPro" id="IPR007387">
    <property type="entry name" value="TRAP_DctQ"/>
</dbReference>
<organism evidence="11 12">
    <name type="scientific">Zeimonas arvi</name>
    <dbReference type="NCBI Taxonomy" id="2498847"/>
    <lineage>
        <taxon>Bacteria</taxon>
        <taxon>Pseudomonadati</taxon>
        <taxon>Pseudomonadota</taxon>
        <taxon>Betaproteobacteria</taxon>
        <taxon>Burkholderiales</taxon>
        <taxon>Burkholderiaceae</taxon>
        <taxon>Zeimonas</taxon>
    </lineage>
</organism>
<comment type="subunit">
    <text evidence="9">The complex comprises the extracytoplasmic solute receptor protein and the two transmembrane proteins.</text>
</comment>
<evidence type="ECO:0000256" key="2">
    <source>
        <dbReference type="ARBA" id="ARBA00022448"/>
    </source>
</evidence>
<proteinExistence type="inferred from homology"/>
<keyword evidence="2 9" id="KW-0813">Transport</keyword>
<feature type="transmembrane region" description="Helical" evidence="9">
    <location>
        <begin position="84"/>
        <end position="106"/>
    </location>
</feature>
<evidence type="ECO:0000256" key="6">
    <source>
        <dbReference type="ARBA" id="ARBA00022989"/>
    </source>
</evidence>
<protein>
    <recommendedName>
        <fullName evidence="9">TRAP transporter small permease protein</fullName>
    </recommendedName>
</protein>
<comment type="caution">
    <text evidence="11">The sequence shown here is derived from an EMBL/GenBank/DDBJ whole genome shotgun (WGS) entry which is preliminary data.</text>
</comment>
<evidence type="ECO:0000256" key="9">
    <source>
        <dbReference type="RuleBase" id="RU369079"/>
    </source>
</evidence>
<feature type="transmembrane region" description="Helical" evidence="9">
    <location>
        <begin position="46"/>
        <end position="64"/>
    </location>
</feature>
<keyword evidence="6 9" id="KW-1133">Transmembrane helix</keyword>
<evidence type="ECO:0000313" key="12">
    <source>
        <dbReference type="Proteomes" id="UP000321548"/>
    </source>
</evidence>
<dbReference type="AlphaFoldDB" id="A0A5C8P5E6"/>
<accession>A0A5C8P5E6</accession>
<dbReference type="GO" id="GO:0022857">
    <property type="term" value="F:transmembrane transporter activity"/>
    <property type="evidence" value="ECO:0007669"/>
    <property type="project" value="UniProtKB-UniRule"/>
</dbReference>
<dbReference type="GO" id="GO:0015740">
    <property type="term" value="P:C4-dicarboxylate transport"/>
    <property type="evidence" value="ECO:0007669"/>
    <property type="project" value="TreeGrafter"/>
</dbReference>
<evidence type="ECO:0000259" key="10">
    <source>
        <dbReference type="Pfam" id="PF04290"/>
    </source>
</evidence>
<feature type="transmembrane region" description="Helical" evidence="9">
    <location>
        <begin position="12"/>
        <end position="34"/>
    </location>
</feature>
<dbReference type="GO" id="GO:0005886">
    <property type="term" value="C:plasma membrane"/>
    <property type="evidence" value="ECO:0007669"/>
    <property type="project" value="UniProtKB-SubCell"/>
</dbReference>
<reference evidence="11 12" key="1">
    <citation type="submission" date="2019-06" db="EMBL/GenBank/DDBJ databases">
        <title>Quisquiliibacterium sp. nov., isolated from a maize field.</title>
        <authorList>
            <person name="Lin S.-Y."/>
            <person name="Tsai C.-F."/>
            <person name="Young C.-C."/>
        </authorList>
    </citation>
    <scope>NUCLEOTIDE SEQUENCE [LARGE SCALE GENOMIC DNA]</scope>
    <source>
        <strain evidence="11 12">CC-CFT501</strain>
    </source>
</reference>